<dbReference type="EMBL" id="JOJZ01000009">
    <property type="protein sequence ID" value="KID42274.1"/>
    <property type="molecule type" value="Genomic_DNA"/>
</dbReference>
<dbReference type="RefSeq" id="WP_052236543.1">
    <property type="nucleotide sequence ID" value="NZ_JOJZ01000009.1"/>
</dbReference>
<dbReference type="InterPro" id="IPR018247">
    <property type="entry name" value="EF_Hand_1_Ca_BS"/>
</dbReference>
<organism evidence="1 2">
    <name type="scientific">Fructilactobacillus fructivorans</name>
    <dbReference type="NCBI Taxonomy" id="1614"/>
    <lineage>
        <taxon>Bacteria</taxon>
        <taxon>Bacillati</taxon>
        <taxon>Bacillota</taxon>
        <taxon>Bacilli</taxon>
        <taxon>Lactobacillales</taxon>
        <taxon>Lactobacillaceae</taxon>
        <taxon>Fructilactobacillus</taxon>
    </lineage>
</organism>
<evidence type="ECO:0000313" key="2">
    <source>
        <dbReference type="Proteomes" id="UP000031397"/>
    </source>
</evidence>
<dbReference type="InterPro" id="IPR047727">
    <property type="entry name" value="Sce7725-like"/>
</dbReference>
<sequence>MYYPLLRSKKYECSALIELLTQNKLSKNIIPIIEPVKANQPFKALLKQFFEDKREIAVVQNSSVANYNSFNEEEINKIKLSDMFINAYNLKSDEDVNRIKDKNKKTMVILTDKSELSNIEQFSNDKSLVVIDVNNRIEIRKAKNNSVKNLIELSDGYDKKERNLDYVDDADQSFSIEHLLYKNDGFLGFSDYSIVGDNFSTGGSFPKVVAIHIVYFNKNNELRIHHFTSDPKDSESKDLKLKNGEALEKLVSWYDSKNFDKSKNDSLGLRELRNVYVNKHGETNLGKLKQFSIEHHLEIIGRYLDNNE</sequence>
<gene>
    <name evidence="1" type="ORF">LfDm3_0203</name>
</gene>
<dbReference type="PATRIC" id="fig|1614.7.peg.193"/>
<proteinExistence type="predicted"/>
<dbReference type="GeneID" id="74914001"/>
<reference evidence="1 2" key="1">
    <citation type="submission" date="2014-06" db="EMBL/GenBank/DDBJ databases">
        <title>Functional and comparative genomic analyses of the Drosophila gut microbiota identify candidate symbiosis factors.</title>
        <authorList>
            <person name="Newell P.D."/>
            <person name="Chaston J.M."/>
            <person name="Douglas A.E."/>
        </authorList>
    </citation>
    <scope>NUCLEOTIDE SEQUENCE [LARGE SCALE GENOMIC DNA]</scope>
    <source>
        <strain evidence="1 2">DmCS_002</strain>
    </source>
</reference>
<evidence type="ECO:0000313" key="1">
    <source>
        <dbReference type="EMBL" id="KID42274.1"/>
    </source>
</evidence>
<name>A0A0C1M7A6_9LACO</name>
<dbReference type="PROSITE" id="PS00018">
    <property type="entry name" value="EF_HAND_1"/>
    <property type="match status" value="1"/>
</dbReference>
<protein>
    <recommendedName>
        <fullName evidence="3">Sce7725 family protein</fullName>
    </recommendedName>
</protein>
<keyword evidence="2" id="KW-1185">Reference proteome</keyword>
<evidence type="ECO:0008006" key="3">
    <source>
        <dbReference type="Google" id="ProtNLM"/>
    </source>
</evidence>
<dbReference type="AlphaFoldDB" id="A0A0C1M7A6"/>
<dbReference type="NCBIfam" id="NF033831">
    <property type="entry name" value="sce7725_fam"/>
    <property type="match status" value="1"/>
</dbReference>
<dbReference type="OrthoDB" id="8910160at2"/>
<comment type="caution">
    <text evidence="1">The sequence shown here is derived from an EMBL/GenBank/DDBJ whole genome shotgun (WGS) entry which is preliminary data.</text>
</comment>
<accession>A0A0C1M7A6</accession>
<dbReference type="Proteomes" id="UP000031397">
    <property type="component" value="Unassembled WGS sequence"/>
</dbReference>